<dbReference type="Proteomes" id="UP000681720">
    <property type="component" value="Unassembled WGS sequence"/>
</dbReference>
<evidence type="ECO:0000313" key="1">
    <source>
        <dbReference type="EMBL" id="CAF1194439.1"/>
    </source>
</evidence>
<dbReference type="Proteomes" id="UP000663824">
    <property type="component" value="Unassembled WGS sequence"/>
</dbReference>
<reference evidence="3" key="1">
    <citation type="submission" date="2021-02" db="EMBL/GenBank/DDBJ databases">
        <authorList>
            <person name="Nowell W R."/>
        </authorList>
    </citation>
    <scope>NUCLEOTIDE SEQUENCE</scope>
</reference>
<evidence type="ECO:0000313" key="7">
    <source>
        <dbReference type="Proteomes" id="UP000663824"/>
    </source>
</evidence>
<dbReference type="EMBL" id="CAJNOV010004971">
    <property type="protein sequence ID" value="CAF1194439.1"/>
    <property type="molecule type" value="Genomic_DNA"/>
</dbReference>
<organism evidence="3 7">
    <name type="scientific">Rotaria magnacalcarata</name>
    <dbReference type="NCBI Taxonomy" id="392030"/>
    <lineage>
        <taxon>Eukaryota</taxon>
        <taxon>Metazoa</taxon>
        <taxon>Spiralia</taxon>
        <taxon>Gnathifera</taxon>
        <taxon>Rotifera</taxon>
        <taxon>Eurotatoria</taxon>
        <taxon>Bdelloidea</taxon>
        <taxon>Philodinida</taxon>
        <taxon>Philodinidae</taxon>
        <taxon>Rotaria</taxon>
    </lineage>
</organism>
<dbReference type="EMBL" id="CAJNRE010017164">
    <property type="protein sequence ID" value="CAF2151717.1"/>
    <property type="molecule type" value="Genomic_DNA"/>
</dbReference>
<dbReference type="EMBL" id="CAJOBH010001963">
    <property type="protein sequence ID" value="CAF3882595.1"/>
    <property type="molecule type" value="Genomic_DNA"/>
</dbReference>
<name>A0A816XXA5_9BILA</name>
<dbReference type="Proteomes" id="UP000676336">
    <property type="component" value="Unassembled WGS sequence"/>
</dbReference>
<dbReference type="Proteomes" id="UP000663834">
    <property type="component" value="Unassembled WGS sequence"/>
</dbReference>
<dbReference type="OrthoDB" id="9983867at2759"/>
<dbReference type="Proteomes" id="UP000663855">
    <property type="component" value="Unassembled WGS sequence"/>
</dbReference>
<dbReference type="Proteomes" id="UP000681967">
    <property type="component" value="Unassembled WGS sequence"/>
</dbReference>
<gene>
    <name evidence="4" type="ORF">BYL167_LOCUS7527</name>
    <name evidence="1" type="ORF">CJN711_LOCUS11685</name>
    <name evidence="5" type="ORF">GIL414_LOCUS23095</name>
    <name evidence="2" type="ORF">KQP761_LOCUS16288</name>
    <name evidence="3" type="ORF">MBJ925_LOCUS31351</name>
    <name evidence="6" type="ORF">SMN809_LOCUS45923</name>
</gene>
<proteinExistence type="predicted"/>
<accession>A0A816XXA5</accession>
<dbReference type="SUPFAM" id="SSF101908">
    <property type="entry name" value="Putative isomerase YbhE"/>
    <property type="match status" value="1"/>
</dbReference>
<comment type="caution">
    <text evidence="3">The sequence shown here is derived from an EMBL/GenBank/DDBJ whole genome shotgun (WGS) entry which is preliminary data.</text>
</comment>
<dbReference type="EMBL" id="CAJOBJ010024696">
    <property type="protein sequence ID" value="CAF4237148.1"/>
    <property type="molecule type" value="Genomic_DNA"/>
</dbReference>
<protein>
    <submittedName>
        <fullName evidence="3">Uncharacterized protein</fullName>
    </submittedName>
</protein>
<evidence type="ECO:0000313" key="2">
    <source>
        <dbReference type="EMBL" id="CAF1530977.1"/>
    </source>
</evidence>
<evidence type="ECO:0000313" key="4">
    <source>
        <dbReference type="EMBL" id="CAF3882595.1"/>
    </source>
</evidence>
<dbReference type="AlphaFoldDB" id="A0A816XXA5"/>
<evidence type="ECO:0000313" key="3">
    <source>
        <dbReference type="EMBL" id="CAF2151717.1"/>
    </source>
</evidence>
<dbReference type="EMBL" id="CAJOBI010141681">
    <property type="protein sequence ID" value="CAF4770718.1"/>
    <property type="molecule type" value="Genomic_DNA"/>
</dbReference>
<evidence type="ECO:0000313" key="5">
    <source>
        <dbReference type="EMBL" id="CAF4237148.1"/>
    </source>
</evidence>
<sequence length="258" mass="30213">MSICLEHLHEYELTCCPSNHNIPVEMRAASSLALSDTSLLLINSGTDRLLLYDLSLSACKLHDINWPSDTYGVIRDICWSKYINSFLILGDDVVCSYSPISNQLIIVLKSPSLNDRFWSLTVLGYDAYILCRHDTLYRYCLPTWTLCHTWSRTDLIDICTKDKFIQMIRAHPSMGSIALLIRLKRHRQWRIDLFDRRMKKLHSGEPIRMASAYPNVNIRPYAHHGQWILMNEDFIWRIDFNGQLIEHQSRQQKKEIDQ</sequence>
<dbReference type="EMBL" id="CAJNOW010008201">
    <property type="protein sequence ID" value="CAF1530977.1"/>
    <property type="molecule type" value="Genomic_DNA"/>
</dbReference>
<evidence type="ECO:0000313" key="6">
    <source>
        <dbReference type="EMBL" id="CAF4770718.1"/>
    </source>
</evidence>